<dbReference type="PANTHER" id="PTHR21256">
    <property type="entry name" value="HISTIDINOL DEHYDROGENASE HDH"/>
    <property type="match status" value="1"/>
</dbReference>
<comment type="catalytic activity">
    <reaction evidence="7 8">
        <text>L-histidinol + 2 NAD(+) + H2O = L-histidine + 2 NADH + 3 H(+)</text>
        <dbReference type="Rhea" id="RHEA:20641"/>
        <dbReference type="ChEBI" id="CHEBI:15377"/>
        <dbReference type="ChEBI" id="CHEBI:15378"/>
        <dbReference type="ChEBI" id="CHEBI:57540"/>
        <dbReference type="ChEBI" id="CHEBI:57595"/>
        <dbReference type="ChEBI" id="CHEBI:57699"/>
        <dbReference type="ChEBI" id="CHEBI:57945"/>
        <dbReference type="EC" id="1.1.1.23"/>
    </reaction>
</comment>
<feature type="binding site" evidence="8 12">
    <location>
        <position position="256"/>
    </location>
    <ligand>
        <name>substrate</name>
    </ligand>
</feature>
<keyword evidence="8" id="KW-0028">Amino-acid biosynthesis</keyword>
<protein>
    <recommendedName>
        <fullName evidence="3 8">Histidinol dehydrogenase</fullName>
        <shortName evidence="8">HDH</shortName>
        <ecNumber evidence="3 8">1.1.1.23</ecNumber>
    </recommendedName>
</protein>
<dbReference type="PANTHER" id="PTHR21256:SF2">
    <property type="entry name" value="HISTIDINE BIOSYNTHESIS TRIFUNCTIONAL PROTEIN"/>
    <property type="match status" value="1"/>
</dbReference>
<dbReference type="UniPathway" id="UPA00031">
    <property type="reaction ID" value="UER00014"/>
</dbReference>
<comment type="caution">
    <text evidence="15">The sequence shown here is derived from an EMBL/GenBank/DDBJ whole genome shotgun (WGS) entry which is preliminary data.</text>
</comment>
<reference evidence="15 16" key="1">
    <citation type="submission" date="2018-11" db="EMBL/GenBank/DDBJ databases">
        <title>Clostridium sp. nov., a member of the family Erysipelotrichaceae isolated from pig faeces.</title>
        <authorList>
            <person name="Chang Y.-H."/>
        </authorList>
    </citation>
    <scope>NUCLEOTIDE SEQUENCE [LARGE SCALE GENOMIC DNA]</scope>
    <source>
        <strain evidence="15 16">YH-panp20</strain>
    </source>
</reference>
<feature type="active site" description="Proton acceptor" evidence="8 10">
    <location>
        <position position="324"/>
    </location>
</feature>
<feature type="binding site" evidence="8 13">
    <location>
        <position position="256"/>
    </location>
    <ligand>
        <name>Zn(2+)</name>
        <dbReference type="ChEBI" id="CHEBI:29105"/>
    </ligand>
</feature>
<dbReference type="CDD" id="cd06572">
    <property type="entry name" value="Histidinol_dh"/>
    <property type="match status" value="1"/>
</dbReference>
<feature type="binding site" evidence="8 13">
    <location>
        <position position="417"/>
    </location>
    <ligand>
        <name>Zn(2+)</name>
        <dbReference type="ChEBI" id="CHEBI:29105"/>
    </ligand>
</feature>
<name>A0A3N0I0W8_9FIRM</name>
<evidence type="ECO:0000256" key="4">
    <source>
        <dbReference type="ARBA" id="ARBA00022723"/>
    </source>
</evidence>
<feature type="binding site" evidence="8 12">
    <location>
        <position position="358"/>
    </location>
    <ligand>
        <name>substrate</name>
    </ligand>
</feature>
<evidence type="ECO:0000256" key="8">
    <source>
        <dbReference type="HAMAP-Rule" id="MF_01024"/>
    </source>
</evidence>
<keyword evidence="16" id="KW-1185">Reference proteome</keyword>
<evidence type="ECO:0000256" key="2">
    <source>
        <dbReference type="ARBA" id="ARBA00010178"/>
    </source>
</evidence>
<dbReference type="InterPro" id="IPR001692">
    <property type="entry name" value="Histidinol_DH_CS"/>
</dbReference>
<dbReference type="AlphaFoldDB" id="A0A3N0I0W8"/>
<sequence length="431" mass="47084">MLQPINKNDYQSLSSYLKSRSQEISSDILVTVSNILKDVREQGDVACKKYTKQFDGIEMDTWKVSEEELDEAISHCDPFFMESMEKAKKNIEYFHQAQVAQSYILQEEKGVYLGQRVIPLSSVGIYVPGGRAQYPSSVLMNAIPAAVAGVKRIVMVTPPNKEGKINPNIAFAAKLAGVTDIYKIGGAQAIAALAYGTETIPSVDKICGPGNIFVAAAKKLVYGKVDIDMIAGPSEILVVADDHANPAYAAADLLSQAEHDPMASPILLATSQTKIDEINAELKVQSAQLPKKEIVEQSLKNYGKSILCDSISECIEIANEIAPEHLELMVEDPMSYLAQVVNAGSVFMGYYTCESIGDYFGGTNHVLPTNGTARFSSALGVDSFVKRSCFLHYSKEALDAYGQYIIKMAQEENLDGHANAVKVRVQSWEKK</sequence>
<dbReference type="PIRSF" id="PIRSF000099">
    <property type="entry name" value="Histidinol_dh"/>
    <property type="match status" value="1"/>
</dbReference>
<dbReference type="FunFam" id="3.40.50.1980:FF:000026">
    <property type="entry name" value="Histidinol dehydrogenase"/>
    <property type="match status" value="1"/>
</dbReference>
<feature type="binding site" evidence="8 13">
    <location>
        <position position="259"/>
    </location>
    <ligand>
        <name>Zn(2+)</name>
        <dbReference type="ChEBI" id="CHEBI:29105"/>
    </ligand>
</feature>
<feature type="binding site" evidence="8 12">
    <location>
        <position position="325"/>
    </location>
    <ligand>
        <name>substrate</name>
    </ligand>
</feature>
<dbReference type="EC" id="1.1.1.23" evidence="3 8"/>
<evidence type="ECO:0000313" key="16">
    <source>
        <dbReference type="Proteomes" id="UP000276568"/>
    </source>
</evidence>
<evidence type="ECO:0000256" key="14">
    <source>
        <dbReference type="RuleBase" id="RU004175"/>
    </source>
</evidence>
<dbReference type="OrthoDB" id="9805269at2"/>
<dbReference type="GO" id="GO:0004399">
    <property type="term" value="F:histidinol dehydrogenase activity"/>
    <property type="evidence" value="ECO:0007669"/>
    <property type="project" value="UniProtKB-UniRule"/>
</dbReference>
<dbReference type="GO" id="GO:0008270">
    <property type="term" value="F:zinc ion binding"/>
    <property type="evidence" value="ECO:0007669"/>
    <property type="project" value="UniProtKB-UniRule"/>
</dbReference>
<keyword evidence="8" id="KW-0368">Histidine biosynthesis</keyword>
<keyword evidence="6 8" id="KW-0560">Oxidoreductase</keyword>
<dbReference type="InterPro" id="IPR012131">
    <property type="entry name" value="Hstdl_DH"/>
</dbReference>
<evidence type="ECO:0000256" key="6">
    <source>
        <dbReference type="ARBA" id="ARBA00023002"/>
    </source>
</evidence>
<dbReference type="SUPFAM" id="SSF53720">
    <property type="entry name" value="ALDH-like"/>
    <property type="match status" value="1"/>
</dbReference>
<dbReference type="GO" id="GO:0051287">
    <property type="term" value="F:NAD binding"/>
    <property type="evidence" value="ECO:0007669"/>
    <property type="project" value="InterPro"/>
</dbReference>
<feature type="binding site" evidence="8 12">
    <location>
        <position position="417"/>
    </location>
    <ligand>
        <name>substrate</name>
    </ligand>
</feature>
<comment type="cofactor">
    <cofactor evidence="8 13">
        <name>Zn(2+)</name>
        <dbReference type="ChEBI" id="CHEBI:29105"/>
    </cofactor>
    <text evidence="8 13">Binds 1 zinc ion per subunit.</text>
</comment>
<comment type="function">
    <text evidence="1 8">Catalyzes the sequential NAD-dependent oxidations of L-histidinol to L-histidinaldehyde and then to L-histidine.</text>
</comment>
<dbReference type="GO" id="GO:0005829">
    <property type="term" value="C:cytosol"/>
    <property type="evidence" value="ECO:0007669"/>
    <property type="project" value="TreeGrafter"/>
</dbReference>
<organism evidence="15 16">
    <name type="scientific">Absicoccus porci</name>
    <dbReference type="NCBI Taxonomy" id="2486576"/>
    <lineage>
        <taxon>Bacteria</taxon>
        <taxon>Bacillati</taxon>
        <taxon>Bacillota</taxon>
        <taxon>Erysipelotrichia</taxon>
        <taxon>Erysipelotrichales</taxon>
        <taxon>Erysipelotrichaceae</taxon>
        <taxon>Absicoccus</taxon>
    </lineage>
</organism>
<dbReference type="Pfam" id="PF00815">
    <property type="entry name" value="Histidinol_dh"/>
    <property type="match status" value="1"/>
</dbReference>
<evidence type="ECO:0000256" key="13">
    <source>
        <dbReference type="PIRSR" id="PIRSR000099-4"/>
    </source>
</evidence>
<feature type="binding site" evidence="8 12">
    <location>
        <position position="412"/>
    </location>
    <ligand>
        <name>substrate</name>
    </ligand>
</feature>
<keyword evidence="4 8" id="KW-0479">Metal-binding</keyword>
<feature type="binding site" evidence="8 12">
    <location>
        <position position="259"/>
    </location>
    <ligand>
        <name>substrate</name>
    </ligand>
</feature>
<dbReference type="Gene3D" id="1.20.5.1300">
    <property type="match status" value="1"/>
</dbReference>
<dbReference type="InterPro" id="IPR016161">
    <property type="entry name" value="Ald_DH/histidinol_DH"/>
</dbReference>
<feature type="binding site" evidence="8 11">
    <location>
        <position position="211"/>
    </location>
    <ligand>
        <name>NAD(+)</name>
        <dbReference type="ChEBI" id="CHEBI:57540"/>
    </ligand>
</feature>
<evidence type="ECO:0000256" key="10">
    <source>
        <dbReference type="PIRSR" id="PIRSR000099-1"/>
    </source>
</evidence>
<dbReference type="EMBL" id="RJQC01000002">
    <property type="protein sequence ID" value="RNM30110.1"/>
    <property type="molecule type" value="Genomic_DNA"/>
</dbReference>
<dbReference type="HAMAP" id="MF_01024">
    <property type="entry name" value="HisD"/>
    <property type="match status" value="1"/>
</dbReference>
<comment type="pathway">
    <text evidence="8">Amino-acid biosynthesis; L-histidine biosynthesis; L-histidine from 5-phospho-alpha-D-ribose 1-diphosphate: step 9/9.</text>
</comment>
<evidence type="ECO:0000256" key="12">
    <source>
        <dbReference type="PIRSR" id="PIRSR000099-3"/>
    </source>
</evidence>
<feature type="binding site" evidence="8 12">
    <location>
        <position position="234"/>
    </location>
    <ligand>
        <name>substrate</name>
    </ligand>
</feature>
<evidence type="ECO:0000256" key="3">
    <source>
        <dbReference type="ARBA" id="ARBA00012965"/>
    </source>
</evidence>
<evidence type="ECO:0000256" key="9">
    <source>
        <dbReference type="PIRNR" id="PIRNR000099"/>
    </source>
</evidence>
<dbReference type="FunFam" id="3.40.50.1980:FF:000001">
    <property type="entry name" value="Histidinol dehydrogenase"/>
    <property type="match status" value="1"/>
</dbReference>
<feature type="active site" description="Proton acceptor" evidence="8 10">
    <location>
        <position position="325"/>
    </location>
</feature>
<dbReference type="PRINTS" id="PR00083">
    <property type="entry name" value="HOLDHDRGNASE"/>
</dbReference>
<evidence type="ECO:0000256" key="5">
    <source>
        <dbReference type="ARBA" id="ARBA00022833"/>
    </source>
</evidence>
<feature type="binding site" evidence="8 11">
    <location>
        <position position="188"/>
    </location>
    <ligand>
        <name>NAD(+)</name>
        <dbReference type="ChEBI" id="CHEBI:57540"/>
    </ligand>
</feature>
<dbReference type="InterPro" id="IPR022695">
    <property type="entry name" value="Histidinol_DH_monofunct"/>
</dbReference>
<evidence type="ECO:0000313" key="15">
    <source>
        <dbReference type="EMBL" id="RNM30110.1"/>
    </source>
</evidence>
<gene>
    <name evidence="8 15" type="primary">hisD</name>
    <name evidence="15" type="ORF">EDX97_04715</name>
</gene>
<keyword evidence="8 11" id="KW-0520">NAD</keyword>
<dbReference type="PROSITE" id="PS00611">
    <property type="entry name" value="HISOL_DEHYDROGENASE"/>
    <property type="match status" value="1"/>
</dbReference>
<evidence type="ECO:0000256" key="7">
    <source>
        <dbReference type="ARBA" id="ARBA00049489"/>
    </source>
</evidence>
<keyword evidence="5 8" id="KW-0862">Zinc</keyword>
<dbReference type="Proteomes" id="UP000276568">
    <property type="component" value="Unassembled WGS sequence"/>
</dbReference>
<dbReference type="GO" id="GO:0000105">
    <property type="term" value="P:L-histidine biosynthetic process"/>
    <property type="evidence" value="ECO:0007669"/>
    <property type="project" value="UniProtKB-UniRule"/>
</dbReference>
<feature type="binding site" evidence="8 11">
    <location>
        <position position="126"/>
    </location>
    <ligand>
        <name>NAD(+)</name>
        <dbReference type="ChEBI" id="CHEBI:57540"/>
    </ligand>
</feature>
<proteinExistence type="inferred from homology"/>
<dbReference type="RefSeq" id="WP_128520040.1">
    <property type="nucleotide sequence ID" value="NZ_RJQC01000002.1"/>
</dbReference>
<evidence type="ECO:0000256" key="1">
    <source>
        <dbReference type="ARBA" id="ARBA00003850"/>
    </source>
</evidence>
<accession>A0A3N0I0W8</accession>
<feature type="binding site" evidence="8 13">
    <location>
        <position position="358"/>
    </location>
    <ligand>
        <name>Zn(2+)</name>
        <dbReference type="ChEBI" id="CHEBI:29105"/>
    </ligand>
</feature>
<evidence type="ECO:0000256" key="11">
    <source>
        <dbReference type="PIRSR" id="PIRSR000099-2"/>
    </source>
</evidence>
<comment type="similarity">
    <text evidence="2 8 9 14">Belongs to the histidinol dehydrogenase family.</text>
</comment>
<dbReference type="Gene3D" id="3.40.50.1980">
    <property type="entry name" value="Nitrogenase molybdenum iron protein domain"/>
    <property type="match status" value="2"/>
</dbReference>
<dbReference type="NCBIfam" id="TIGR00069">
    <property type="entry name" value="hisD"/>
    <property type="match status" value="1"/>
</dbReference>